<dbReference type="Pfam" id="PF00034">
    <property type="entry name" value="Cytochrom_C"/>
    <property type="match status" value="1"/>
</dbReference>
<dbReference type="GO" id="GO:0009055">
    <property type="term" value="F:electron transfer activity"/>
    <property type="evidence" value="ECO:0007669"/>
    <property type="project" value="InterPro"/>
</dbReference>
<dbReference type="GO" id="GO:0020037">
    <property type="term" value="F:heme binding"/>
    <property type="evidence" value="ECO:0007669"/>
    <property type="project" value="InterPro"/>
</dbReference>
<dbReference type="RefSeq" id="WP_165267788.1">
    <property type="nucleotide sequence ID" value="NZ_JAALLS010000008.1"/>
</dbReference>
<evidence type="ECO:0000256" key="5">
    <source>
        <dbReference type="SAM" id="Coils"/>
    </source>
</evidence>
<dbReference type="InterPro" id="IPR036909">
    <property type="entry name" value="Cyt_c-like_dom_sf"/>
</dbReference>
<keyword evidence="8" id="KW-1185">Reference proteome</keyword>
<evidence type="ECO:0000313" key="8">
    <source>
        <dbReference type="Proteomes" id="UP000479132"/>
    </source>
</evidence>
<feature type="domain" description="Cytochrome c" evidence="6">
    <location>
        <begin position="231"/>
        <end position="325"/>
    </location>
</feature>
<dbReference type="Proteomes" id="UP000479132">
    <property type="component" value="Unassembled WGS sequence"/>
</dbReference>
<feature type="coiled-coil region" evidence="5">
    <location>
        <begin position="195"/>
        <end position="225"/>
    </location>
</feature>
<feature type="domain" description="Cytochrome c" evidence="6">
    <location>
        <begin position="98"/>
        <end position="185"/>
    </location>
</feature>
<name>A0A6M1T6K8_9BACT</name>
<keyword evidence="1 4" id="KW-0349">Heme</keyword>
<dbReference type="PANTHER" id="PTHR40394">
    <property type="entry name" value="LIPOPROTEIN-RELATED"/>
    <property type="match status" value="1"/>
</dbReference>
<evidence type="ECO:0000256" key="1">
    <source>
        <dbReference type="ARBA" id="ARBA00022617"/>
    </source>
</evidence>
<keyword evidence="2 4" id="KW-0479">Metal-binding</keyword>
<gene>
    <name evidence="7" type="ORF">G3569_07790</name>
</gene>
<dbReference type="InterPro" id="IPR009056">
    <property type="entry name" value="Cyt_c-like_dom"/>
</dbReference>
<evidence type="ECO:0000256" key="3">
    <source>
        <dbReference type="ARBA" id="ARBA00023004"/>
    </source>
</evidence>
<reference evidence="7 8" key="1">
    <citation type="submission" date="2020-02" db="EMBL/GenBank/DDBJ databases">
        <title>Aliifodinibius halophilus 2W32, complete genome.</title>
        <authorList>
            <person name="Li Y."/>
            <person name="Wu S."/>
        </authorList>
    </citation>
    <scope>NUCLEOTIDE SEQUENCE [LARGE SCALE GENOMIC DNA]</scope>
    <source>
        <strain evidence="7 8">2W32</strain>
    </source>
</reference>
<evidence type="ECO:0000256" key="2">
    <source>
        <dbReference type="ARBA" id="ARBA00022723"/>
    </source>
</evidence>
<keyword evidence="5" id="KW-0175">Coiled coil</keyword>
<dbReference type="Gene3D" id="1.10.760.10">
    <property type="entry name" value="Cytochrome c-like domain"/>
    <property type="match status" value="2"/>
</dbReference>
<evidence type="ECO:0000259" key="6">
    <source>
        <dbReference type="PROSITE" id="PS51007"/>
    </source>
</evidence>
<comment type="caution">
    <text evidence="7">The sequence shown here is derived from an EMBL/GenBank/DDBJ whole genome shotgun (WGS) entry which is preliminary data.</text>
</comment>
<evidence type="ECO:0000313" key="7">
    <source>
        <dbReference type="EMBL" id="NGP88253.1"/>
    </source>
</evidence>
<sequence length="329" mass="36849">MKASKYLFFAAIALPLVLSSCRGERFKHQPVHPNMNMDQQERFEPQEKNEFFDDNRAMRKPVDGTVARGKLKADKAFYKGVNKDGDYIDNIPVDLTKSFLYRGKKQYEVFCTPCHGIKGDGNGIIMANNYGYVPAPDFHSDFVRDRNDGYYYAAIANGVRTMPSYATQIDVKDRWAIVAYIRALQKSQNVSEEEIQQYDVNVDSLNQDFAEAQKAEEAKKAKQKQKGGGEVSVERGKTIATNNACNTCHSTDGSRLVGPTWKNLYGSERTLTDGETVVADEEYLRTAIVEPSAQVAEGFAPSMVPYDHLSDSKINSLIAYIKSLSENAE</sequence>
<proteinExistence type="predicted"/>
<evidence type="ECO:0000256" key="4">
    <source>
        <dbReference type="PROSITE-ProRule" id="PRU00433"/>
    </source>
</evidence>
<dbReference type="PROSITE" id="PS51257">
    <property type="entry name" value="PROKAR_LIPOPROTEIN"/>
    <property type="match status" value="1"/>
</dbReference>
<dbReference type="AlphaFoldDB" id="A0A6M1T6K8"/>
<dbReference type="PANTHER" id="PTHR40394:SF2">
    <property type="entry name" value="QUINOL:CYTOCHROME C OXIDOREDUCTASE MEMBRANE PROTEIN"/>
    <property type="match status" value="1"/>
</dbReference>
<organism evidence="7 8">
    <name type="scientific">Fodinibius halophilus</name>
    <dbReference type="NCBI Taxonomy" id="1736908"/>
    <lineage>
        <taxon>Bacteria</taxon>
        <taxon>Pseudomonadati</taxon>
        <taxon>Balneolota</taxon>
        <taxon>Balneolia</taxon>
        <taxon>Balneolales</taxon>
        <taxon>Balneolaceae</taxon>
        <taxon>Fodinibius</taxon>
    </lineage>
</organism>
<dbReference type="Pfam" id="PF13442">
    <property type="entry name" value="Cytochrome_CBB3"/>
    <property type="match status" value="1"/>
</dbReference>
<accession>A0A6M1T6K8</accession>
<dbReference type="PROSITE" id="PS51007">
    <property type="entry name" value="CYTC"/>
    <property type="match status" value="2"/>
</dbReference>
<dbReference type="GO" id="GO:0046872">
    <property type="term" value="F:metal ion binding"/>
    <property type="evidence" value="ECO:0007669"/>
    <property type="project" value="UniProtKB-KW"/>
</dbReference>
<dbReference type="SUPFAM" id="SSF46626">
    <property type="entry name" value="Cytochrome c"/>
    <property type="match status" value="2"/>
</dbReference>
<dbReference type="EMBL" id="JAALLS010000008">
    <property type="protein sequence ID" value="NGP88253.1"/>
    <property type="molecule type" value="Genomic_DNA"/>
</dbReference>
<protein>
    <submittedName>
        <fullName evidence="7">C-type cytochrome</fullName>
    </submittedName>
</protein>
<keyword evidence="3 4" id="KW-0408">Iron</keyword>